<accession>A0A8S0QA83</accession>
<evidence type="ECO:0000313" key="2">
    <source>
        <dbReference type="EMBL" id="CAA2964316.1"/>
    </source>
</evidence>
<dbReference type="Proteomes" id="UP000594638">
    <property type="component" value="Unassembled WGS sequence"/>
</dbReference>
<feature type="compositionally biased region" description="Low complexity" evidence="1">
    <location>
        <begin position="127"/>
        <end position="138"/>
    </location>
</feature>
<gene>
    <name evidence="2" type="ORF">OLEA9_A016595</name>
</gene>
<keyword evidence="2" id="KW-0808">Transferase</keyword>
<feature type="compositionally biased region" description="Polar residues" evidence="1">
    <location>
        <begin position="113"/>
        <end position="126"/>
    </location>
</feature>
<reference evidence="2 3" key="1">
    <citation type="submission" date="2019-12" db="EMBL/GenBank/DDBJ databases">
        <authorList>
            <person name="Alioto T."/>
            <person name="Alioto T."/>
            <person name="Gomez Garrido J."/>
        </authorList>
    </citation>
    <scope>NUCLEOTIDE SEQUENCE [LARGE SCALE GENOMIC DNA]</scope>
</reference>
<dbReference type="AlphaFoldDB" id="A0A8S0QA83"/>
<dbReference type="EMBL" id="CACTIH010001822">
    <property type="protein sequence ID" value="CAA2964316.1"/>
    <property type="molecule type" value="Genomic_DNA"/>
</dbReference>
<organism evidence="2 3">
    <name type="scientific">Olea europaea subsp. europaea</name>
    <dbReference type="NCBI Taxonomy" id="158383"/>
    <lineage>
        <taxon>Eukaryota</taxon>
        <taxon>Viridiplantae</taxon>
        <taxon>Streptophyta</taxon>
        <taxon>Embryophyta</taxon>
        <taxon>Tracheophyta</taxon>
        <taxon>Spermatophyta</taxon>
        <taxon>Magnoliopsida</taxon>
        <taxon>eudicotyledons</taxon>
        <taxon>Gunneridae</taxon>
        <taxon>Pentapetalae</taxon>
        <taxon>asterids</taxon>
        <taxon>lamiids</taxon>
        <taxon>Lamiales</taxon>
        <taxon>Oleaceae</taxon>
        <taxon>Oleeae</taxon>
        <taxon>Olea</taxon>
    </lineage>
</organism>
<evidence type="ECO:0000256" key="1">
    <source>
        <dbReference type="SAM" id="MobiDB-lite"/>
    </source>
</evidence>
<feature type="region of interest" description="Disordered" evidence="1">
    <location>
        <begin position="112"/>
        <end position="138"/>
    </location>
</feature>
<sequence>MGICLSNQVKAERSFHIGGISSKNACGNGNGLSNPSSKASSASVLSTPKSEEYLSFQKYCNGICLSNKIKAESPFHTGVVSSKYVGGNGTELSNPSSKASSTFISPFPRSEGVISSKNVSGNGTELSNPSSRASSASIPSITWSEGVISSKYVREKRSRNSI</sequence>
<keyword evidence="3" id="KW-1185">Reference proteome</keyword>
<evidence type="ECO:0000313" key="3">
    <source>
        <dbReference type="Proteomes" id="UP000594638"/>
    </source>
</evidence>
<keyword evidence="2" id="KW-0418">Kinase</keyword>
<protein>
    <submittedName>
        <fullName evidence="2">Probable serine threonine- kinase NAK</fullName>
    </submittedName>
</protein>
<comment type="caution">
    <text evidence="2">The sequence shown here is derived from an EMBL/GenBank/DDBJ whole genome shotgun (WGS) entry which is preliminary data.</text>
</comment>
<dbReference type="Gramene" id="OE9A016595T1">
    <property type="protein sequence ID" value="OE9A016595C1"/>
    <property type="gene ID" value="OE9A016595"/>
</dbReference>
<name>A0A8S0QA83_OLEEU</name>
<proteinExistence type="predicted"/>
<dbReference type="GO" id="GO:0016301">
    <property type="term" value="F:kinase activity"/>
    <property type="evidence" value="ECO:0007669"/>
    <property type="project" value="UniProtKB-KW"/>
</dbReference>